<dbReference type="PANTHER" id="PTHR30353">
    <property type="entry name" value="INNER MEMBRANE PROTEIN DEDA-RELATED"/>
    <property type="match status" value="1"/>
</dbReference>
<accession>A0ABY0V4U6</accession>
<dbReference type="InterPro" id="IPR032818">
    <property type="entry name" value="DedA-like"/>
</dbReference>
<keyword evidence="3 7" id="KW-1003">Cell membrane</keyword>
<dbReference type="Proteomes" id="UP000198976">
    <property type="component" value="Chromosome I"/>
</dbReference>
<feature type="transmembrane region" description="Helical" evidence="7">
    <location>
        <begin position="205"/>
        <end position="226"/>
    </location>
</feature>
<evidence type="ECO:0000313" key="11">
    <source>
        <dbReference type="Proteomes" id="UP000198976"/>
    </source>
</evidence>
<evidence type="ECO:0000256" key="8">
    <source>
        <dbReference type="SAM" id="MobiDB-lite"/>
    </source>
</evidence>
<reference evidence="10 11" key="1">
    <citation type="submission" date="2016-10" db="EMBL/GenBank/DDBJ databases">
        <authorList>
            <person name="Varghese N."/>
            <person name="Submissions S."/>
        </authorList>
    </citation>
    <scope>NUCLEOTIDE SEQUENCE [LARGE SCALE GENOMIC DNA]</scope>
    <source>
        <strain evidence="10 11">DSM 9169</strain>
    </source>
</reference>
<dbReference type="EMBL" id="LT629792">
    <property type="protein sequence ID" value="SDT85485.1"/>
    <property type="molecule type" value="Genomic_DNA"/>
</dbReference>
<comment type="similarity">
    <text evidence="2 7">Belongs to the DedA family.</text>
</comment>
<evidence type="ECO:0000256" key="4">
    <source>
        <dbReference type="ARBA" id="ARBA00022692"/>
    </source>
</evidence>
<feature type="region of interest" description="Disordered" evidence="8">
    <location>
        <begin position="243"/>
        <end position="300"/>
    </location>
</feature>
<feature type="transmembrane region" description="Helical" evidence="7">
    <location>
        <begin position="173"/>
        <end position="193"/>
    </location>
</feature>
<feature type="transmembrane region" description="Helical" evidence="7">
    <location>
        <begin position="49"/>
        <end position="69"/>
    </location>
</feature>
<keyword evidence="6 7" id="KW-0472">Membrane</keyword>
<keyword evidence="11" id="KW-1185">Reference proteome</keyword>
<dbReference type="InterPro" id="IPR032816">
    <property type="entry name" value="VTT_dom"/>
</dbReference>
<proteinExistence type="inferred from homology"/>
<organism evidence="10 11">
    <name type="scientific">Schaalia radingae</name>
    <dbReference type="NCBI Taxonomy" id="131110"/>
    <lineage>
        <taxon>Bacteria</taxon>
        <taxon>Bacillati</taxon>
        <taxon>Actinomycetota</taxon>
        <taxon>Actinomycetes</taxon>
        <taxon>Actinomycetales</taxon>
        <taxon>Actinomycetaceae</taxon>
        <taxon>Schaalia</taxon>
    </lineage>
</organism>
<feature type="transmembrane region" description="Helical" evidence="7">
    <location>
        <begin position="89"/>
        <end position="110"/>
    </location>
</feature>
<evidence type="ECO:0000256" key="1">
    <source>
        <dbReference type="ARBA" id="ARBA00004651"/>
    </source>
</evidence>
<dbReference type="PANTHER" id="PTHR30353:SF0">
    <property type="entry name" value="TRANSMEMBRANE PROTEIN"/>
    <property type="match status" value="1"/>
</dbReference>
<evidence type="ECO:0000256" key="5">
    <source>
        <dbReference type="ARBA" id="ARBA00022989"/>
    </source>
</evidence>
<evidence type="ECO:0000256" key="7">
    <source>
        <dbReference type="RuleBase" id="RU367016"/>
    </source>
</evidence>
<evidence type="ECO:0000256" key="2">
    <source>
        <dbReference type="ARBA" id="ARBA00010792"/>
    </source>
</evidence>
<gene>
    <name evidence="10" type="ORF">SAMN04489714_0069</name>
</gene>
<evidence type="ECO:0000313" key="10">
    <source>
        <dbReference type="EMBL" id="SDT85485.1"/>
    </source>
</evidence>
<evidence type="ECO:0000256" key="6">
    <source>
        <dbReference type="ARBA" id="ARBA00023136"/>
    </source>
</evidence>
<keyword evidence="5 7" id="KW-1133">Transmembrane helix</keyword>
<name>A0ABY0V4U6_9ACTO</name>
<evidence type="ECO:0000256" key="3">
    <source>
        <dbReference type="ARBA" id="ARBA00022475"/>
    </source>
</evidence>
<protein>
    <submittedName>
        <fullName evidence="10">Membrane-associated protein</fullName>
    </submittedName>
</protein>
<sequence length="300" mass="32702">MHRFEVLCPANERELVLAVTVMPTDQSWLTTVIGWFHDPESLLLAMGPWVLWGTLLIVLIESGILFPVLPGDSLLFTAGLLHERLGLHLPTLIALTFVAAFIGAQIGYWLGHRFGRRLFSDNARILKTEHLHQAERYFVKYGGRSLVIGRFIPFVRTFIPLAAGIARYPYGKFVIYNSLGALAWGVGITWAGSALGGIQFVHDNLSVIIILIVVVSVIPMIAEFAIQRVRQSRKGRAEAAEASAQVSDAVDADSEAADRRSGSVSSGPEAVDPKPEAFRRAGSIAIDEGDPTGTDRATES</sequence>
<evidence type="ECO:0000259" key="9">
    <source>
        <dbReference type="Pfam" id="PF09335"/>
    </source>
</evidence>
<keyword evidence="4 7" id="KW-0812">Transmembrane</keyword>
<dbReference type="Pfam" id="PF09335">
    <property type="entry name" value="VTT_dom"/>
    <property type="match status" value="1"/>
</dbReference>
<comment type="subcellular location">
    <subcellularLocation>
        <location evidence="1 7">Cell membrane</location>
        <topology evidence="1 7">Multi-pass membrane protein</topology>
    </subcellularLocation>
</comment>
<feature type="domain" description="VTT" evidence="9">
    <location>
        <begin position="69"/>
        <end position="193"/>
    </location>
</feature>